<dbReference type="PANTHER" id="PTHR43433">
    <property type="entry name" value="HYDROLASE, ALPHA/BETA FOLD FAMILY PROTEIN"/>
    <property type="match status" value="1"/>
</dbReference>
<feature type="compositionally biased region" description="Basic and acidic residues" evidence="1">
    <location>
        <begin position="779"/>
        <end position="789"/>
    </location>
</feature>
<feature type="compositionally biased region" description="Basic and acidic residues" evidence="1">
    <location>
        <begin position="614"/>
        <end position="625"/>
    </location>
</feature>
<feature type="compositionally biased region" description="Pro residues" evidence="1">
    <location>
        <begin position="169"/>
        <end position="179"/>
    </location>
</feature>
<proteinExistence type="predicted"/>
<feature type="compositionally biased region" description="Polar residues" evidence="1">
    <location>
        <begin position="251"/>
        <end position="265"/>
    </location>
</feature>
<evidence type="ECO:0000313" key="3">
    <source>
        <dbReference type="Proteomes" id="UP000053558"/>
    </source>
</evidence>
<name>A0A5M3N5A6_CONPW</name>
<feature type="compositionally biased region" description="Pro residues" evidence="1">
    <location>
        <begin position="691"/>
        <end position="708"/>
    </location>
</feature>
<sequence length="944" mass="103165">MNVKKGSYFEAHPRPKTDPRPKATSRSPSHNSPPSPSSWRLEDLTEPKDHTPTLYTFPTSDNFLEKHTRSRTRTGPSTRSSHADSSIPPLRFSGASSLLDTPPQTPIDSSSIRQYSFDHFPAVVSAPVAGVEAMDAMVDGMNGVFSAESCFSRSYLGSRLGAPSHHPAYHPPLPTPPPGIVLGKGKGRREDSDEDDDDDTPRRPSRGSSRKIYQRSAKKMPAYGHAHASITEPRTRERHKRSTDSDVHSVAPSQHSSRSNRSVVPSISEIVRAHAPPSQWSHSSTTRSDHQHFSRSPPSVVEDDESEPEPLTPGEEAEMLTRSSIDSIADEVRRSLRSHKRSQNFNSPRDRSFPDPPSLQTTPEDSTSRPYGSGAVMDDYSQGSSTASLRTSLHSTEAPKENPVDASQAIAEYLRSPRLTTILKLHRGPHASPDHPLQVSLSDMGDPNGFPVVVFLGLGCVRHVTGLYDEMADCLGLRLIAIDRWGLGRTDVPSLRSSRGVPEWASAVEEVLDILGIYDCSIMAHSAGAPYALSFANRVPERIRGDICLLAPWVGGGEGGYKWLKYVPNGILKTAQAAEWKIQAWMIGKPPTIAYNKGIGYTVRKSPTTQPSKSAKDPPSLHRDMSYGNNEQDSDDIKPRVSTSSAFSDYDDLRDFDGRFGSQSTLGACPPKQPKPKRSFLGKLKVCKSPGKPPSQPSSPALESPPPTVGRKLKNLRSMGSLKSKASSSSAPGTMKKADLVSPLLPQPSAFDGLGLGEIDWEPNKADKSAVAFPSLNHTKSDKVIEHRPPNNPRDGGRRSVSFSAASSRKYSQSMSLPASPPPSTFSSPSISPPIPSISFQAALGSALIAASHAEASKGTHSDLLQVLNHDNRPWGFSYTDYPHHVHMWYGDRDEKIAENAVRWMERTMTAERCSVKVVKGADHSLMYKSSVVVEVLERIREFW</sequence>
<dbReference type="SUPFAM" id="SSF53474">
    <property type="entry name" value="alpha/beta-Hydrolases"/>
    <property type="match status" value="1"/>
</dbReference>
<dbReference type="EMBL" id="JH711573">
    <property type="protein sequence ID" value="EIW86488.1"/>
    <property type="molecule type" value="Genomic_DNA"/>
</dbReference>
<evidence type="ECO:0008006" key="4">
    <source>
        <dbReference type="Google" id="ProtNLM"/>
    </source>
</evidence>
<dbReference type="PANTHER" id="PTHR43433:SF10">
    <property type="entry name" value="AB HYDROLASE-1 DOMAIN-CONTAINING PROTEIN"/>
    <property type="match status" value="1"/>
</dbReference>
<feature type="region of interest" description="Disordered" evidence="1">
    <location>
        <begin position="1"/>
        <end position="112"/>
    </location>
</feature>
<evidence type="ECO:0000313" key="2">
    <source>
        <dbReference type="EMBL" id="EIW86488.1"/>
    </source>
</evidence>
<dbReference type="RefSeq" id="XP_007763281.1">
    <property type="nucleotide sequence ID" value="XM_007765091.1"/>
</dbReference>
<feature type="compositionally biased region" description="Basic and acidic residues" evidence="1">
    <location>
        <begin position="11"/>
        <end position="21"/>
    </location>
</feature>
<evidence type="ECO:0000256" key="1">
    <source>
        <dbReference type="SAM" id="MobiDB-lite"/>
    </source>
</evidence>
<feature type="compositionally biased region" description="Polar residues" evidence="1">
    <location>
        <begin position="53"/>
        <end position="62"/>
    </location>
</feature>
<keyword evidence="3" id="KW-1185">Reference proteome</keyword>
<dbReference type="KEGG" id="cput:CONPUDRAFT_86484"/>
<feature type="region of interest" description="Disordered" evidence="1">
    <location>
        <begin position="811"/>
        <end position="830"/>
    </location>
</feature>
<feature type="region of interest" description="Disordered" evidence="1">
    <location>
        <begin position="604"/>
        <end position="644"/>
    </location>
</feature>
<feature type="region of interest" description="Disordered" evidence="1">
    <location>
        <begin position="775"/>
        <end position="805"/>
    </location>
</feature>
<dbReference type="InterPro" id="IPR029058">
    <property type="entry name" value="AB_hydrolase_fold"/>
</dbReference>
<accession>A0A5M3N5A6</accession>
<feature type="compositionally biased region" description="Basic and acidic residues" evidence="1">
    <location>
        <begin position="40"/>
        <end position="51"/>
    </location>
</feature>
<dbReference type="OMA" id="EMAECMG"/>
<dbReference type="InterPro" id="IPR050471">
    <property type="entry name" value="AB_hydrolase"/>
</dbReference>
<organism evidence="2 3">
    <name type="scientific">Coniophora puteana (strain RWD-64-598)</name>
    <name type="common">Brown rot fungus</name>
    <dbReference type="NCBI Taxonomy" id="741705"/>
    <lineage>
        <taxon>Eukaryota</taxon>
        <taxon>Fungi</taxon>
        <taxon>Dikarya</taxon>
        <taxon>Basidiomycota</taxon>
        <taxon>Agaricomycotina</taxon>
        <taxon>Agaricomycetes</taxon>
        <taxon>Agaricomycetidae</taxon>
        <taxon>Boletales</taxon>
        <taxon>Coniophorineae</taxon>
        <taxon>Coniophoraceae</taxon>
        <taxon>Coniophora</taxon>
    </lineage>
</organism>
<comment type="caution">
    <text evidence="2">The sequence shown here is derived from an EMBL/GenBank/DDBJ whole genome shotgun (WGS) entry which is preliminary data.</text>
</comment>
<reference evidence="3" key="1">
    <citation type="journal article" date="2012" name="Science">
        <title>The Paleozoic origin of enzymatic lignin decomposition reconstructed from 31 fungal genomes.</title>
        <authorList>
            <person name="Floudas D."/>
            <person name="Binder M."/>
            <person name="Riley R."/>
            <person name="Barry K."/>
            <person name="Blanchette R.A."/>
            <person name="Henrissat B."/>
            <person name="Martinez A.T."/>
            <person name="Otillar R."/>
            <person name="Spatafora J.W."/>
            <person name="Yadav J.S."/>
            <person name="Aerts A."/>
            <person name="Benoit I."/>
            <person name="Boyd A."/>
            <person name="Carlson A."/>
            <person name="Copeland A."/>
            <person name="Coutinho P.M."/>
            <person name="de Vries R.P."/>
            <person name="Ferreira P."/>
            <person name="Findley K."/>
            <person name="Foster B."/>
            <person name="Gaskell J."/>
            <person name="Glotzer D."/>
            <person name="Gorecki P."/>
            <person name="Heitman J."/>
            <person name="Hesse C."/>
            <person name="Hori C."/>
            <person name="Igarashi K."/>
            <person name="Jurgens J.A."/>
            <person name="Kallen N."/>
            <person name="Kersten P."/>
            <person name="Kohler A."/>
            <person name="Kuees U."/>
            <person name="Kumar T.K.A."/>
            <person name="Kuo A."/>
            <person name="LaButti K."/>
            <person name="Larrondo L.F."/>
            <person name="Lindquist E."/>
            <person name="Ling A."/>
            <person name="Lombard V."/>
            <person name="Lucas S."/>
            <person name="Lundell T."/>
            <person name="Martin R."/>
            <person name="McLaughlin D.J."/>
            <person name="Morgenstern I."/>
            <person name="Morin E."/>
            <person name="Murat C."/>
            <person name="Nagy L.G."/>
            <person name="Nolan M."/>
            <person name="Ohm R.A."/>
            <person name="Patyshakuliyeva A."/>
            <person name="Rokas A."/>
            <person name="Ruiz-Duenas F.J."/>
            <person name="Sabat G."/>
            <person name="Salamov A."/>
            <person name="Samejima M."/>
            <person name="Schmutz J."/>
            <person name="Slot J.C."/>
            <person name="St John F."/>
            <person name="Stenlid J."/>
            <person name="Sun H."/>
            <person name="Sun S."/>
            <person name="Syed K."/>
            <person name="Tsang A."/>
            <person name="Wiebenga A."/>
            <person name="Young D."/>
            <person name="Pisabarro A."/>
            <person name="Eastwood D.C."/>
            <person name="Martin F."/>
            <person name="Cullen D."/>
            <person name="Grigoriev I.V."/>
            <person name="Hibbett D.S."/>
        </authorList>
    </citation>
    <scope>NUCLEOTIDE SEQUENCE [LARGE SCALE GENOMIC DNA]</scope>
    <source>
        <strain evidence="3">RWD-64-598 SS2</strain>
    </source>
</reference>
<dbReference type="Proteomes" id="UP000053558">
    <property type="component" value="Unassembled WGS sequence"/>
</dbReference>
<dbReference type="AlphaFoldDB" id="A0A5M3N5A6"/>
<dbReference type="GeneID" id="19211117"/>
<feature type="compositionally biased region" description="Polar residues" evidence="1">
    <location>
        <begin position="381"/>
        <end position="395"/>
    </location>
</feature>
<feature type="region of interest" description="Disordered" evidence="1">
    <location>
        <begin position="684"/>
        <end position="735"/>
    </location>
</feature>
<feature type="region of interest" description="Disordered" evidence="1">
    <location>
        <begin position="166"/>
        <end position="405"/>
    </location>
</feature>
<dbReference type="Gene3D" id="3.40.50.1820">
    <property type="entry name" value="alpha/beta hydrolase"/>
    <property type="match status" value="1"/>
</dbReference>
<gene>
    <name evidence="2" type="ORF">CONPUDRAFT_86484</name>
</gene>
<feature type="compositionally biased region" description="Low complexity" evidence="1">
    <location>
        <begin position="721"/>
        <end position="731"/>
    </location>
</feature>
<feature type="compositionally biased region" description="Polar residues" evidence="1">
    <location>
        <begin position="359"/>
        <end position="370"/>
    </location>
</feature>
<dbReference type="OrthoDB" id="435520at2759"/>
<feature type="compositionally biased region" description="Basic residues" evidence="1">
    <location>
        <begin position="203"/>
        <end position="218"/>
    </location>
</feature>
<protein>
    <recommendedName>
        <fullName evidence="4">Alpha beta-hydrolase</fullName>
    </recommendedName>
</protein>